<comment type="caution">
    <text evidence="1">The sequence shown here is derived from an EMBL/GenBank/DDBJ whole genome shotgun (WGS) entry which is preliminary data.</text>
</comment>
<name>A0ACB6QF09_9PLEO</name>
<organism evidence="1 2">
    <name type="scientific">Lindgomyces ingoldianus</name>
    <dbReference type="NCBI Taxonomy" id="673940"/>
    <lineage>
        <taxon>Eukaryota</taxon>
        <taxon>Fungi</taxon>
        <taxon>Dikarya</taxon>
        <taxon>Ascomycota</taxon>
        <taxon>Pezizomycotina</taxon>
        <taxon>Dothideomycetes</taxon>
        <taxon>Pleosporomycetidae</taxon>
        <taxon>Pleosporales</taxon>
        <taxon>Lindgomycetaceae</taxon>
        <taxon>Lindgomyces</taxon>
    </lineage>
</organism>
<sequence length="466" mass="52270">MERTPSPPRRLHTPPAPLHGAKFDIYEPYSPPRRSSRVAAQRTQDQHQPHSPLPRSAHEATPKWRSSPKNAAPHTSSQTFSPPCSPASPFTHRTPHATRRAHLNVGPVEPDSDHIAPTPSSRYLSTMEPHSMLPTPAKTPRKRALHSKEDLSSATRALFPGRPATVEEAMPTPRKSRKSRKNVFTLESFAEQMDEETDKIEVYTDSKERVPEIDHTPDNPFLSKKGKGKGKAKANGTTRTRDANTIEMEEAVAKGEGMIYMFRGRKVLRKYHDAPRPNADRASPEFSQDALRRRVGTEAHRPFTRSSIQPRRLFQEEIKVRDGEMGPDDVDEEAVTDIEVPIASPSQSKYGGRKGRKAEEIATPVKPKFKEDFVPTTPPSTVRPKHGKQVKPVKDEYAMEIDEEAETPHATADELETSPAANTRSKNPSPFDSWTRTKSVSRTRRAKKRGGEALESMDDKKIRTSH</sequence>
<proteinExistence type="predicted"/>
<protein>
    <submittedName>
        <fullName evidence="1">Uncharacterized protein</fullName>
    </submittedName>
</protein>
<keyword evidence="2" id="KW-1185">Reference proteome</keyword>
<evidence type="ECO:0000313" key="2">
    <source>
        <dbReference type="Proteomes" id="UP000799755"/>
    </source>
</evidence>
<dbReference type="Proteomes" id="UP000799755">
    <property type="component" value="Unassembled WGS sequence"/>
</dbReference>
<gene>
    <name evidence="1" type="ORF">BDR25DRAFT_94864</name>
</gene>
<dbReference type="EMBL" id="MU003534">
    <property type="protein sequence ID" value="KAF2464721.1"/>
    <property type="molecule type" value="Genomic_DNA"/>
</dbReference>
<reference evidence="1" key="1">
    <citation type="journal article" date="2020" name="Stud. Mycol.">
        <title>101 Dothideomycetes genomes: a test case for predicting lifestyles and emergence of pathogens.</title>
        <authorList>
            <person name="Haridas S."/>
            <person name="Albert R."/>
            <person name="Binder M."/>
            <person name="Bloem J."/>
            <person name="Labutti K."/>
            <person name="Salamov A."/>
            <person name="Andreopoulos B."/>
            <person name="Baker S."/>
            <person name="Barry K."/>
            <person name="Bills G."/>
            <person name="Bluhm B."/>
            <person name="Cannon C."/>
            <person name="Castanera R."/>
            <person name="Culley D."/>
            <person name="Daum C."/>
            <person name="Ezra D."/>
            <person name="Gonzalez J."/>
            <person name="Henrissat B."/>
            <person name="Kuo A."/>
            <person name="Liang C."/>
            <person name="Lipzen A."/>
            <person name="Lutzoni F."/>
            <person name="Magnuson J."/>
            <person name="Mondo S."/>
            <person name="Nolan M."/>
            <person name="Ohm R."/>
            <person name="Pangilinan J."/>
            <person name="Park H.-J."/>
            <person name="Ramirez L."/>
            <person name="Alfaro M."/>
            <person name="Sun H."/>
            <person name="Tritt A."/>
            <person name="Yoshinaga Y."/>
            <person name="Zwiers L.-H."/>
            <person name="Turgeon B."/>
            <person name="Goodwin S."/>
            <person name="Spatafora J."/>
            <person name="Crous P."/>
            <person name="Grigoriev I."/>
        </authorList>
    </citation>
    <scope>NUCLEOTIDE SEQUENCE</scope>
    <source>
        <strain evidence="1">ATCC 200398</strain>
    </source>
</reference>
<accession>A0ACB6QF09</accession>
<evidence type="ECO:0000313" key="1">
    <source>
        <dbReference type="EMBL" id="KAF2464721.1"/>
    </source>
</evidence>